<evidence type="ECO:0008006" key="3">
    <source>
        <dbReference type="Google" id="ProtNLM"/>
    </source>
</evidence>
<evidence type="ECO:0000313" key="2">
    <source>
        <dbReference type="Proteomes" id="UP001530293"/>
    </source>
</evidence>
<evidence type="ECO:0000313" key="1">
    <source>
        <dbReference type="EMBL" id="KAL3760279.1"/>
    </source>
</evidence>
<protein>
    <recommendedName>
        <fullName evidence="3">F-box domain-containing protein</fullName>
    </recommendedName>
</protein>
<keyword evidence="2" id="KW-1185">Reference proteome</keyword>
<dbReference type="InterPro" id="IPR036047">
    <property type="entry name" value="F-box-like_dom_sf"/>
</dbReference>
<dbReference type="CDD" id="cd09917">
    <property type="entry name" value="F-box_SF"/>
    <property type="match status" value="1"/>
</dbReference>
<name>A0ABD3M8E3_9STRA</name>
<accession>A0ABD3M8E3</accession>
<comment type="caution">
    <text evidence="1">The sequence shown here is derived from an EMBL/GenBank/DDBJ whole genome shotgun (WGS) entry which is preliminary data.</text>
</comment>
<dbReference type="Proteomes" id="UP001530293">
    <property type="component" value="Unassembled WGS sequence"/>
</dbReference>
<organism evidence="1 2">
    <name type="scientific">Discostella pseudostelligera</name>
    <dbReference type="NCBI Taxonomy" id="259834"/>
    <lineage>
        <taxon>Eukaryota</taxon>
        <taxon>Sar</taxon>
        <taxon>Stramenopiles</taxon>
        <taxon>Ochrophyta</taxon>
        <taxon>Bacillariophyta</taxon>
        <taxon>Coscinodiscophyceae</taxon>
        <taxon>Thalassiosirophycidae</taxon>
        <taxon>Stephanodiscales</taxon>
        <taxon>Stephanodiscaceae</taxon>
        <taxon>Discostella</taxon>
    </lineage>
</organism>
<gene>
    <name evidence="1" type="ORF">ACHAWU_006277</name>
</gene>
<reference evidence="1 2" key="1">
    <citation type="submission" date="2024-10" db="EMBL/GenBank/DDBJ databases">
        <title>Updated reference genomes for cyclostephanoid diatoms.</title>
        <authorList>
            <person name="Roberts W.R."/>
            <person name="Alverson A.J."/>
        </authorList>
    </citation>
    <scope>NUCLEOTIDE SEQUENCE [LARGE SCALE GENOMIC DNA]</scope>
    <source>
        <strain evidence="1 2">AJA232-27</strain>
    </source>
</reference>
<dbReference type="AlphaFoldDB" id="A0ABD3M8E3"/>
<dbReference type="EMBL" id="JALLBG020000189">
    <property type="protein sequence ID" value="KAL3760279.1"/>
    <property type="molecule type" value="Genomic_DNA"/>
</dbReference>
<sequence length="405" mass="45432">MLHFVLHTLSLYSVLPPLHDVHSTTYFLQAHRRTVTLEQQHMEKEDDDITEMLAISSSASDRALARPQTPPNVHKATLRRLDEAHSFSPSSSSTLPRRRYSFLQHFAVDDVLLRIFEFIECSYLVRTGMTCHRFRELTIRSAEQRTHRLADGRLLRSAMKMLRAQEQIEGVGPREEGGPFVPIPMLGLPRRVKVSGSGDPEYNGIYFCTGSNGNGFLFTKPRSPERKIRFRGNTPPTFNAQLLDDLDEAGWMEQIPVRGIDAVMEDVNIVHAAAVDIGIDVALADGVNDDENGGAGVGHVQRHGAVDVSFGDEPNRSRLLRCVIAKRFSNETILWYMSKEVIDETTNEISQNFSFWAKLLVTGDATPDICQYPSQTSILSRNGDPAWQQLTTTMDVALPTVELLD</sequence>
<proteinExistence type="predicted"/>
<dbReference type="SUPFAM" id="SSF81383">
    <property type="entry name" value="F-box domain"/>
    <property type="match status" value="1"/>
</dbReference>